<gene>
    <name evidence="1" type="ORF">GCK32_017317</name>
</gene>
<reference evidence="1 2" key="1">
    <citation type="submission" date="2019-10" db="EMBL/GenBank/DDBJ databases">
        <title>Assembly and Annotation for the nematode Trichostrongylus colubriformis.</title>
        <authorList>
            <person name="Martin J."/>
        </authorList>
    </citation>
    <scope>NUCLEOTIDE SEQUENCE [LARGE SCALE GENOMIC DNA]</scope>
    <source>
        <strain evidence="1">G859</strain>
        <tissue evidence="1">Whole worm</tissue>
    </source>
</reference>
<proteinExistence type="predicted"/>
<sequence>MQCVRIRDNERRKLQRKVAFLRSQVHANNHHFISPNATPPKRCIVIGTDAIDEEVEALLNLGPSFAVSTAVTQEVMNTVLCAFHKFAYQIRWKESSNPTDLDRLPSFIASIPFPGTSVSAPKPVTAMEPTLASLQMELVQTYANKSSAKFASNLTQQERQGLKKLLLLKNSL</sequence>
<protein>
    <submittedName>
        <fullName evidence="1">Uncharacterized protein</fullName>
    </submittedName>
</protein>
<dbReference type="AlphaFoldDB" id="A0AAN8F1K0"/>
<organism evidence="1 2">
    <name type="scientific">Trichostrongylus colubriformis</name>
    <name type="common">Black scour worm</name>
    <dbReference type="NCBI Taxonomy" id="6319"/>
    <lineage>
        <taxon>Eukaryota</taxon>
        <taxon>Metazoa</taxon>
        <taxon>Ecdysozoa</taxon>
        <taxon>Nematoda</taxon>
        <taxon>Chromadorea</taxon>
        <taxon>Rhabditida</taxon>
        <taxon>Rhabditina</taxon>
        <taxon>Rhabditomorpha</taxon>
        <taxon>Strongyloidea</taxon>
        <taxon>Trichostrongylidae</taxon>
        <taxon>Trichostrongylus</taxon>
    </lineage>
</organism>
<keyword evidence="2" id="KW-1185">Reference proteome</keyword>
<name>A0AAN8F1K0_TRICO</name>
<evidence type="ECO:0000313" key="1">
    <source>
        <dbReference type="EMBL" id="KAK5967164.1"/>
    </source>
</evidence>
<evidence type="ECO:0000313" key="2">
    <source>
        <dbReference type="Proteomes" id="UP001331761"/>
    </source>
</evidence>
<dbReference type="Proteomes" id="UP001331761">
    <property type="component" value="Unassembled WGS sequence"/>
</dbReference>
<accession>A0AAN8F1K0</accession>
<comment type="caution">
    <text evidence="1">The sequence shown here is derived from an EMBL/GenBank/DDBJ whole genome shotgun (WGS) entry which is preliminary data.</text>
</comment>
<dbReference type="EMBL" id="WIXE01022748">
    <property type="protein sequence ID" value="KAK5967164.1"/>
    <property type="molecule type" value="Genomic_DNA"/>
</dbReference>